<gene>
    <name evidence="2" type="ORF">D9757_008771</name>
</gene>
<keyword evidence="3" id="KW-1185">Reference proteome</keyword>
<sequence>MVVLVQGARGFFNPTMSSNPNPGPSDSRRGQRSASRKYEGRNGFTEPPTTLEQKLEVHEHALNILRFSAVPIPSLETILDTDWTKPIPETSASVQVEIDELRKNHVRMLSNLYDMNSVLYLADVEDRYQSRNEVLDEDPRVWMKREYTDNPDAVDRNYTEQEVDEMIEVSNAQKKLYESTYPYPFTATSPTPAHLPNISRLNYTYLHRLIPLYKKLKTLTEHERQKREQELYNAQRREEEARRLAQIEQDRLAKKFPTTVEEFNSKPKDFQNLIVKMLNASGTTQERQVTMNKWSPEEVTPLLMLFKEDSVFRSRIIGMSLSLNSSSAVSDPRRRIS</sequence>
<dbReference type="Proteomes" id="UP000518752">
    <property type="component" value="Unassembled WGS sequence"/>
</dbReference>
<evidence type="ECO:0000256" key="1">
    <source>
        <dbReference type="SAM" id="MobiDB-lite"/>
    </source>
</evidence>
<protein>
    <submittedName>
        <fullName evidence="2">Uncharacterized protein</fullName>
    </submittedName>
</protein>
<organism evidence="2 3">
    <name type="scientific">Collybiopsis confluens</name>
    <dbReference type="NCBI Taxonomy" id="2823264"/>
    <lineage>
        <taxon>Eukaryota</taxon>
        <taxon>Fungi</taxon>
        <taxon>Dikarya</taxon>
        <taxon>Basidiomycota</taxon>
        <taxon>Agaricomycotina</taxon>
        <taxon>Agaricomycetes</taxon>
        <taxon>Agaricomycetidae</taxon>
        <taxon>Agaricales</taxon>
        <taxon>Marasmiineae</taxon>
        <taxon>Omphalotaceae</taxon>
        <taxon>Collybiopsis</taxon>
    </lineage>
</organism>
<dbReference type="AlphaFoldDB" id="A0A8H5H5H2"/>
<accession>A0A8H5H5H2</accession>
<evidence type="ECO:0000313" key="2">
    <source>
        <dbReference type="EMBL" id="KAF5377134.1"/>
    </source>
</evidence>
<comment type="caution">
    <text evidence="2">The sequence shown here is derived from an EMBL/GenBank/DDBJ whole genome shotgun (WGS) entry which is preliminary data.</text>
</comment>
<dbReference type="EMBL" id="JAACJN010000085">
    <property type="protein sequence ID" value="KAF5377134.1"/>
    <property type="molecule type" value="Genomic_DNA"/>
</dbReference>
<evidence type="ECO:0000313" key="3">
    <source>
        <dbReference type="Proteomes" id="UP000518752"/>
    </source>
</evidence>
<dbReference type="OrthoDB" id="3058840at2759"/>
<name>A0A8H5H5H2_9AGAR</name>
<feature type="region of interest" description="Disordered" evidence="1">
    <location>
        <begin position="9"/>
        <end position="48"/>
    </location>
</feature>
<proteinExistence type="predicted"/>
<reference evidence="2 3" key="1">
    <citation type="journal article" date="2020" name="ISME J.">
        <title>Uncovering the hidden diversity of litter-decomposition mechanisms in mushroom-forming fungi.</title>
        <authorList>
            <person name="Floudas D."/>
            <person name="Bentzer J."/>
            <person name="Ahren D."/>
            <person name="Johansson T."/>
            <person name="Persson P."/>
            <person name="Tunlid A."/>
        </authorList>
    </citation>
    <scope>NUCLEOTIDE SEQUENCE [LARGE SCALE GENOMIC DNA]</scope>
    <source>
        <strain evidence="2 3">CBS 406.79</strain>
    </source>
</reference>